<evidence type="ECO:0000313" key="2">
    <source>
        <dbReference type="EMBL" id="ENZ80640.1"/>
    </source>
</evidence>
<feature type="region of interest" description="Disordered" evidence="1">
    <location>
        <begin position="61"/>
        <end position="88"/>
    </location>
</feature>
<proteinExistence type="predicted"/>
<feature type="compositionally biased region" description="Basic and acidic residues" evidence="1">
    <location>
        <begin position="61"/>
        <end position="82"/>
    </location>
</feature>
<dbReference type="AlphaFoldDB" id="R0CWD5"/>
<comment type="caution">
    <text evidence="2">The sequence shown here is derived from an EMBL/GenBank/DDBJ whole genome shotgun (WGS) entry which is preliminary data.</text>
</comment>
<dbReference type="STRING" id="1292034.OR37_03463"/>
<sequence precursor="true">MPTYLFYPRRADGVSLTFIAEAAPNDVEAMDLAAEIAEAHDCVGVFVWEPGEQDGKDRFVGRAERHAATHGDVDHERPERASEASAEA</sequence>
<organism evidence="2 3">
    <name type="scientific">Caulobacter vibrioides OR37</name>
    <dbReference type="NCBI Taxonomy" id="1292034"/>
    <lineage>
        <taxon>Bacteria</taxon>
        <taxon>Pseudomonadati</taxon>
        <taxon>Pseudomonadota</taxon>
        <taxon>Alphaproteobacteria</taxon>
        <taxon>Caulobacterales</taxon>
        <taxon>Caulobacteraceae</taxon>
        <taxon>Caulobacter</taxon>
    </lineage>
</organism>
<keyword evidence="3" id="KW-1185">Reference proteome</keyword>
<dbReference type="Proteomes" id="UP000013063">
    <property type="component" value="Unassembled WGS sequence"/>
</dbReference>
<gene>
    <name evidence="2" type="ORF">OR37_03463</name>
</gene>
<dbReference type="EMBL" id="APMP01000028">
    <property type="protein sequence ID" value="ENZ80640.1"/>
    <property type="molecule type" value="Genomic_DNA"/>
</dbReference>
<accession>R0CWD5</accession>
<evidence type="ECO:0000256" key="1">
    <source>
        <dbReference type="SAM" id="MobiDB-lite"/>
    </source>
</evidence>
<name>R0CWD5_CAUVI</name>
<dbReference type="PATRIC" id="fig|1292034.3.peg.3437"/>
<evidence type="ECO:0000313" key="3">
    <source>
        <dbReference type="Proteomes" id="UP000013063"/>
    </source>
</evidence>
<protein>
    <submittedName>
        <fullName evidence="2">Uncharacterized protein</fullName>
    </submittedName>
</protein>
<reference evidence="2 3" key="1">
    <citation type="journal article" date="2013" name="Genome Announc.">
        <title>Draft Genome Sequence for Caulobacter sp. Strain OR37, a Bacterium Tolerant to Heavy Metals.</title>
        <authorList>
            <person name="Utturkar S.M."/>
            <person name="Bollmann A."/>
            <person name="Brzoska R.M."/>
            <person name="Klingeman D.M."/>
            <person name="Epstein S.E."/>
            <person name="Palumbo A.V."/>
            <person name="Brown S.D."/>
        </authorList>
    </citation>
    <scope>NUCLEOTIDE SEQUENCE [LARGE SCALE GENOMIC DNA]</scope>
    <source>
        <strain evidence="2 3">OR37</strain>
    </source>
</reference>